<feature type="non-terminal residue" evidence="1">
    <location>
        <position position="135"/>
    </location>
</feature>
<feature type="non-terminal residue" evidence="1">
    <location>
        <position position="1"/>
    </location>
</feature>
<accession>A0A382X0S1</accession>
<reference evidence="1" key="1">
    <citation type="submission" date="2018-05" db="EMBL/GenBank/DDBJ databases">
        <authorList>
            <person name="Lanie J.A."/>
            <person name="Ng W.-L."/>
            <person name="Kazmierczak K.M."/>
            <person name="Andrzejewski T.M."/>
            <person name="Davidsen T.M."/>
            <person name="Wayne K.J."/>
            <person name="Tettelin H."/>
            <person name="Glass J.I."/>
            <person name="Rusch D."/>
            <person name="Podicherti R."/>
            <person name="Tsui H.-C.T."/>
            <person name="Winkler M.E."/>
        </authorList>
    </citation>
    <scope>NUCLEOTIDE SEQUENCE</scope>
</reference>
<dbReference type="EMBL" id="UINC01163975">
    <property type="protein sequence ID" value="SVD64573.1"/>
    <property type="molecule type" value="Genomic_DNA"/>
</dbReference>
<organism evidence="1">
    <name type="scientific">marine metagenome</name>
    <dbReference type="NCBI Taxonomy" id="408172"/>
    <lineage>
        <taxon>unclassified sequences</taxon>
        <taxon>metagenomes</taxon>
        <taxon>ecological metagenomes</taxon>
    </lineage>
</organism>
<proteinExistence type="predicted"/>
<sequence>VVDAATAAVTASSLDSSEDLIQIMPKIIEGSQGKLATVGLSNSSETIKVINVIGNSLVKSISGRSANLPSASAESGSTATETVLKKITSTSVANLDEAGLSPTDIGNASSELVETVVGSLGSGGLSSTELGGAID</sequence>
<dbReference type="AlphaFoldDB" id="A0A382X0S1"/>
<evidence type="ECO:0000313" key="1">
    <source>
        <dbReference type="EMBL" id="SVD64573.1"/>
    </source>
</evidence>
<protein>
    <submittedName>
        <fullName evidence="1">Uncharacterized protein</fullName>
    </submittedName>
</protein>
<gene>
    <name evidence="1" type="ORF">METZ01_LOCUS417427</name>
</gene>
<name>A0A382X0S1_9ZZZZ</name>